<keyword evidence="3" id="KW-0560">Oxidoreductase</keyword>
<evidence type="ECO:0000256" key="3">
    <source>
        <dbReference type="ARBA" id="ARBA00023002"/>
    </source>
</evidence>
<evidence type="ECO:0000313" key="8">
    <source>
        <dbReference type="Proteomes" id="UP000077412"/>
    </source>
</evidence>
<dbReference type="GO" id="GO:0051539">
    <property type="term" value="F:4 iron, 4 sulfur cluster binding"/>
    <property type="evidence" value="ECO:0007669"/>
    <property type="project" value="UniProtKB-KW"/>
</dbReference>
<dbReference type="Gene3D" id="3.50.50.60">
    <property type="entry name" value="FAD/NAD(P)-binding domain"/>
    <property type="match status" value="1"/>
</dbReference>
<dbReference type="KEGG" id="far:ABE41_017010"/>
<dbReference type="EMBL" id="CP016761">
    <property type="protein sequence ID" value="ANX13711.1"/>
    <property type="molecule type" value="Genomic_DNA"/>
</dbReference>
<keyword evidence="8" id="KW-1185">Reference proteome</keyword>
<dbReference type="Proteomes" id="UP000077412">
    <property type="component" value="Chromosome"/>
</dbReference>
<dbReference type="PRINTS" id="PR00411">
    <property type="entry name" value="PNDRDTASEI"/>
</dbReference>
<dbReference type="InterPro" id="IPR036188">
    <property type="entry name" value="FAD/NAD-bd_sf"/>
</dbReference>
<sequence>MRNKGWMRWAVSGGLLVVLVVAFIFIKKIYPYPTTVAKMDVHPYEAPDLEEQYDVIVVGGEPEGVAAAVSAAKNGSKTLLIEHRDGLGGLFTYGALNFLDVSYDKNQKWANQGVFLEWFKLTGSRIGFDLEDAETAFMQLVQNEENLTLSLNTKMNNVVKDGNALTGIVLTDESGEQHTISAKRFIDATQDADLATAADAPFFKGGADIGLEDRKMAVTLMMHFSNVDWDKVQKAAKDGVFGGGEVTSNVAWGFSDLHYDYKPVNPQTRLRGLNVVRQDDGSIYINALQVFGINGLNESDKQKAIQIAKEETKHILAYLQKEFPGFEKAEIESFPPELYVRETRHVKTEYQLPMTDIWENKDHWDSIGFGAYPVDVQATSPGDYGYVISKPEQYAIPFRSLIPLKVDNLLIASKAAGYSSIAAGSARVVPTGMTLGEAAGAASAISIKNETTFREMSENKELIKKLQDTLKEQGANLYAFDIKFPYEGEWFYENTKPLINYGLVVGGYTNEFPVNKPISEVSFSNLLTNGINRMMPDQASQYKMQEMKKLIDEGKDVLTGQQAAQMLLVLNGVSVSEEEAWNTAIEKGYIDGTLQQRIKPDSELKGSEGYYLAGHMLKQLKNKAEAGTSNFLYQLLLCF</sequence>
<name>A0A1B1Z8L0_9BACL</name>
<evidence type="ECO:0000256" key="2">
    <source>
        <dbReference type="ARBA" id="ARBA00022723"/>
    </source>
</evidence>
<dbReference type="GO" id="GO:0016491">
    <property type="term" value="F:oxidoreductase activity"/>
    <property type="evidence" value="ECO:0007669"/>
    <property type="project" value="UniProtKB-KW"/>
</dbReference>
<dbReference type="PANTHER" id="PTHR43498">
    <property type="entry name" value="FERREDOXIN:COB-COM HETERODISULFIDE REDUCTASE SUBUNIT A"/>
    <property type="match status" value="1"/>
</dbReference>
<dbReference type="RefSeq" id="WP_066292920.1">
    <property type="nucleotide sequence ID" value="NZ_CP016761.1"/>
</dbReference>
<dbReference type="PANTHER" id="PTHR43498:SF1">
    <property type="entry name" value="COB--COM HETERODISULFIDE REDUCTASE IRON-SULFUR SUBUNIT A"/>
    <property type="match status" value="1"/>
</dbReference>
<keyword evidence="6" id="KW-0472">Membrane</keyword>
<dbReference type="GO" id="GO:0046872">
    <property type="term" value="F:metal ion binding"/>
    <property type="evidence" value="ECO:0007669"/>
    <property type="project" value="UniProtKB-KW"/>
</dbReference>
<protein>
    <submittedName>
        <fullName evidence="7">Glucose-inhibited division protein A</fullName>
    </submittedName>
</protein>
<evidence type="ECO:0000256" key="1">
    <source>
        <dbReference type="ARBA" id="ARBA00022485"/>
    </source>
</evidence>
<dbReference type="InterPro" id="IPR039650">
    <property type="entry name" value="HdrA-like"/>
</dbReference>
<evidence type="ECO:0000256" key="4">
    <source>
        <dbReference type="ARBA" id="ARBA00023004"/>
    </source>
</evidence>
<feature type="transmembrane region" description="Helical" evidence="6">
    <location>
        <begin position="6"/>
        <end position="26"/>
    </location>
</feature>
<dbReference type="STRING" id="255247.ABE41_017010"/>
<accession>A0A1B1Z8L0</accession>
<reference evidence="7 8" key="1">
    <citation type="submission" date="2016-08" db="EMBL/GenBank/DDBJ databases">
        <title>Complete genome sequence of Fictibacillus arsenicus G25-54, a strain with toxicity to nematodes and a potential arsenic-resistance activity.</title>
        <authorList>
            <person name="Zheng Z."/>
        </authorList>
    </citation>
    <scope>NUCLEOTIDE SEQUENCE [LARGE SCALE GENOMIC DNA]</scope>
    <source>
        <strain evidence="7 8">G25-54</strain>
    </source>
</reference>
<evidence type="ECO:0000256" key="5">
    <source>
        <dbReference type="ARBA" id="ARBA00023014"/>
    </source>
</evidence>
<keyword evidence="5" id="KW-0411">Iron-sulfur</keyword>
<keyword evidence="2" id="KW-0479">Metal-binding</keyword>
<organism evidence="7 8">
    <name type="scientific">Fictibacillus arsenicus</name>
    <dbReference type="NCBI Taxonomy" id="255247"/>
    <lineage>
        <taxon>Bacteria</taxon>
        <taxon>Bacillati</taxon>
        <taxon>Bacillota</taxon>
        <taxon>Bacilli</taxon>
        <taxon>Bacillales</taxon>
        <taxon>Fictibacillaceae</taxon>
        <taxon>Fictibacillus</taxon>
    </lineage>
</organism>
<dbReference type="AlphaFoldDB" id="A0A1B1Z8L0"/>
<dbReference type="Pfam" id="PF12831">
    <property type="entry name" value="FAD_oxidored"/>
    <property type="match status" value="1"/>
</dbReference>
<keyword evidence="6" id="KW-1133">Transmembrane helix</keyword>
<evidence type="ECO:0000313" key="7">
    <source>
        <dbReference type="EMBL" id="ANX13711.1"/>
    </source>
</evidence>
<keyword evidence="1" id="KW-0004">4Fe-4S</keyword>
<dbReference type="SUPFAM" id="SSF51905">
    <property type="entry name" value="FAD/NAD(P)-binding domain"/>
    <property type="match status" value="1"/>
</dbReference>
<keyword evidence="4" id="KW-0408">Iron</keyword>
<evidence type="ECO:0000256" key="6">
    <source>
        <dbReference type="SAM" id="Phobius"/>
    </source>
</evidence>
<proteinExistence type="predicted"/>
<gene>
    <name evidence="7" type="ORF">ABE41_017010</name>
</gene>
<keyword evidence="6" id="KW-0812">Transmembrane</keyword>
<dbReference type="OrthoDB" id="9777740at2"/>